<organism evidence="2 3">
    <name type="scientific">Hevea brasiliensis</name>
    <name type="common">Para rubber tree</name>
    <name type="synonym">Siphonia brasiliensis</name>
    <dbReference type="NCBI Taxonomy" id="3981"/>
    <lineage>
        <taxon>Eukaryota</taxon>
        <taxon>Viridiplantae</taxon>
        <taxon>Streptophyta</taxon>
        <taxon>Embryophyta</taxon>
        <taxon>Tracheophyta</taxon>
        <taxon>Spermatophyta</taxon>
        <taxon>Magnoliopsida</taxon>
        <taxon>eudicotyledons</taxon>
        <taxon>Gunneridae</taxon>
        <taxon>Pentapetalae</taxon>
        <taxon>rosids</taxon>
        <taxon>fabids</taxon>
        <taxon>Malpighiales</taxon>
        <taxon>Euphorbiaceae</taxon>
        <taxon>Crotonoideae</taxon>
        <taxon>Micrandreae</taxon>
        <taxon>Hevea</taxon>
    </lineage>
</organism>
<sequence length="387" mass="44869">MSGWTDLPKELLETISKCLDFRVDVLRFRSVCTSWRSSVPFPSFDEDIPPLILKLPMPIGVDAVLSQATICRMEFSRQNKNSFSSESKPKAWLTKIGETKLGKLKFFHPLSNSQVRYSPIMLNLLDFRFFMLSKAFMLKSLSGFYLFGINKVLLFPSSARYSEHELSILAIYHEGKLGYWKYGDESWTLLDDKNFQYDDIIEYKGQFYVVDRWGTVSWIDSSLKLIQYSPPLFGCGSQKNLVESCGDLYVVDRYLDGDRRTWNDYENLDVRRLSFSFRRRRYRMCSPKAIAFRIHKLDEEWGTWVDVKSLGDRAFVLGVDCSFSISSTDFLGGKGNCVYFTDDDDVKGKGLKSDSIFLFRLEDHIIEKVTTLPEYSDVFWPPKIFSA</sequence>
<dbReference type="InterPro" id="IPR051304">
    <property type="entry name" value="SCF_F-box_domain"/>
</dbReference>
<dbReference type="InterPro" id="IPR001810">
    <property type="entry name" value="F-box_dom"/>
</dbReference>
<evidence type="ECO:0000313" key="3">
    <source>
        <dbReference type="Proteomes" id="UP001174677"/>
    </source>
</evidence>
<dbReference type="SUPFAM" id="SSF81383">
    <property type="entry name" value="F-box domain"/>
    <property type="match status" value="1"/>
</dbReference>
<protein>
    <recommendedName>
        <fullName evidence="1">F-box domain-containing protein</fullName>
    </recommendedName>
</protein>
<comment type="caution">
    <text evidence="2">The sequence shown here is derived from an EMBL/GenBank/DDBJ whole genome shotgun (WGS) entry which is preliminary data.</text>
</comment>
<reference evidence="2 3" key="1">
    <citation type="journal article" date="2023" name="Plant Biotechnol. J.">
        <title>Chromosome-level wild Hevea brasiliensis genome provides new tools for genomic-assisted breeding and valuable loci to elevate rubber yield.</title>
        <authorList>
            <person name="Cheng H."/>
            <person name="Song X."/>
            <person name="Hu Y."/>
            <person name="Wu T."/>
            <person name="Yang Q."/>
            <person name="An Z."/>
            <person name="Feng S."/>
            <person name="Deng Z."/>
            <person name="Wu W."/>
            <person name="Zeng X."/>
            <person name="Tu M."/>
            <person name="Wang X."/>
            <person name="Huang H."/>
        </authorList>
    </citation>
    <scope>NUCLEOTIDE SEQUENCE [LARGE SCALE GENOMIC DNA]</scope>
    <source>
        <strain evidence="2">MT/VB/25A 57/8</strain>
    </source>
</reference>
<dbReference type="PANTHER" id="PTHR47123">
    <property type="entry name" value="F-BOX PROTEIN SKIP23"/>
    <property type="match status" value="1"/>
</dbReference>
<dbReference type="SMART" id="SM00256">
    <property type="entry name" value="FBOX"/>
    <property type="match status" value="1"/>
</dbReference>
<dbReference type="InterPro" id="IPR036047">
    <property type="entry name" value="F-box-like_dom_sf"/>
</dbReference>
<evidence type="ECO:0000259" key="1">
    <source>
        <dbReference type="SMART" id="SM00256"/>
    </source>
</evidence>
<dbReference type="Gene3D" id="1.20.1280.50">
    <property type="match status" value="1"/>
</dbReference>
<dbReference type="EMBL" id="JARPOI010000401">
    <property type="protein sequence ID" value="KAJ9128748.1"/>
    <property type="molecule type" value="Genomic_DNA"/>
</dbReference>
<feature type="domain" description="F-box" evidence="1">
    <location>
        <begin position="7"/>
        <end position="48"/>
    </location>
</feature>
<name>A0ABQ9K8N5_HEVBR</name>
<dbReference type="Proteomes" id="UP001174677">
    <property type="component" value="Unassembled WGS sequence"/>
</dbReference>
<keyword evidence="3" id="KW-1185">Reference proteome</keyword>
<proteinExistence type="predicted"/>
<dbReference type="PANTHER" id="PTHR47123:SF28">
    <property type="entry name" value="F-BOX DOMAIN-CONTAINING PROTEIN"/>
    <property type="match status" value="1"/>
</dbReference>
<gene>
    <name evidence="2" type="ORF">P3X46_034509</name>
</gene>
<dbReference type="CDD" id="cd09917">
    <property type="entry name" value="F-box_SF"/>
    <property type="match status" value="1"/>
</dbReference>
<dbReference type="Pfam" id="PF03478">
    <property type="entry name" value="Beta-prop_KIB1-4"/>
    <property type="match status" value="1"/>
</dbReference>
<dbReference type="Pfam" id="PF00646">
    <property type="entry name" value="F-box"/>
    <property type="match status" value="1"/>
</dbReference>
<dbReference type="InterPro" id="IPR005174">
    <property type="entry name" value="KIB1-4_b-propeller"/>
</dbReference>
<accession>A0ABQ9K8N5</accession>
<evidence type="ECO:0000313" key="2">
    <source>
        <dbReference type="EMBL" id="KAJ9128748.1"/>
    </source>
</evidence>